<proteinExistence type="predicted"/>
<evidence type="ECO:0000313" key="1">
    <source>
        <dbReference type="EMBL" id="OJF14520.1"/>
    </source>
</evidence>
<comment type="caution">
    <text evidence="1">The sequence shown here is derived from an EMBL/GenBank/DDBJ whole genome shotgun (WGS) entry which is preliminary data.</text>
</comment>
<name>A0A1K0FP88_9ACTN</name>
<accession>A0A1K0FP88</accession>
<gene>
    <name evidence="1" type="ORF">BG844_09300</name>
</gene>
<dbReference type="AlphaFoldDB" id="A0A1K0FP88"/>
<evidence type="ECO:0008006" key="3">
    <source>
        <dbReference type="Google" id="ProtNLM"/>
    </source>
</evidence>
<keyword evidence="2" id="KW-1185">Reference proteome</keyword>
<sequence length="224" mass="23444">MPTAAAVTATAPAPTIRPVTITAPLLAVLEHAWAAIRARHPEVPEVAIVTGRRGDRGGFSATQWTRAEGDPVPELQLGDGSLTAGPVAMAALLHHAAHGLAHARGIKDTSRQGRYHSKTYADLAREVGLEVSQSASTGWSQTQMPSRTADIYATVLDELSAAVGVTRIVEPSTATPSPGTSPSNNNIVALCGCPRPRRIRVAPTVLQLGPITCGLCQQPFRASE</sequence>
<organism evidence="1 2">
    <name type="scientific">Couchioplanes caeruleus subsp. caeruleus</name>
    <dbReference type="NCBI Taxonomy" id="56427"/>
    <lineage>
        <taxon>Bacteria</taxon>
        <taxon>Bacillati</taxon>
        <taxon>Actinomycetota</taxon>
        <taxon>Actinomycetes</taxon>
        <taxon>Micromonosporales</taxon>
        <taxon>Micromonosporaceae</taxon>
        <taxon>Couchioplanes</taxon>
    </lineage>
</organism>
<reference evidence="1 2" key="1">
    <citation type="submission" date="2016-09" db="EMBL/GenBank/DDBJ databases">
        <title>Couchioplanes caeruleus draft genome sequence.</title>
        <authorList>
            <person name="Sheehan J."/>
            <person name="Caffrey P."/>
        </authorList>
    </citation>
    <scope>NUCLEOTIDE SEQUENCE [LARGE SCALE GENOMIC DNA]</scope>
    <source>
        <strain evidence="1 2">DSM 43634</strain>
    </source>
</reference>
<dbReference type="EMBL" id="MEIA01000096">
    <property type="protein sequence ID" value="OJF14520.1"/>
    <property type="molecule type" value="Genomic_DNA"/>
</dbReference>
<dbReference type="Proteomes" id="UP000182486">
    <property type="component" value="Unassembled WGS sequence"/>
</dbReference>
<evidence type="ECO:0000313" key="2">
    <source>
        <dbReference type="Proteomes" id="UP000182486"/>
    </source>
</evidence>
<protein>
    <recommendedName>
        <fullName evidence="3">SprT-like family protein</fullName>
    </recommendedName>
</protein>